<dbReference type="STRING" id="1392250.A0A2I2GI54"/>
<organism evidence="1 2">
    <name type="scientific">Aspergillus steynii IBT 23096</name>
    <dbReference type="NCBI Taxonomy" id="1392250"/>
    <lineage>
        <taxon>Eukaryota</taxon>
        <taxon>Fungi</taxon>
        <taxon>Dikarya</taxon>
        <taxon>Ascomycota</taxon>
        <taxon>Pezizomycotina</taxon>
        <taxon>Eurotiomycetes</taxon>
        <taxon>Eurotiomycetidae</taxon>
        <taxon>Eurotiales</taxon>
        <taxon>Aspergillaceae</taxon>
        <taxon>Aspergillus</taxon>
        <taxon>Aspergillus subgen. Circumdati</taxon>
    </lineage>
</organism>
<sequence length="57" mass="6543">MFSCWCIPVGLFIFAWSSYPRVHWLGPAMGGFPIGYGFIFLYNSANNYLGEFSHLRC</sequence>
<dbReference type="AlphaFoldDB" id="A0A2I2GI54"/>
<dbReference type="VEuPathDB" id="FungiDB:P170DRAFT_378453"/>
<protein>
    <submittedName>
        <fullName evidence="1">Uncharacterized protein</fullName>
    </submittedName>
</protein>
<gene>
    <name evidence="1" type="ORF">P170DRAFT_378453</name>
</gene>
<proteinExistence type="predicted"/>
<comment type="caution">
    <text evidence="1">The sequence shown here is derived from an EMBL/GenBank/DDBJ whole genome shotgun (WGS) entry which is preliminary data.</text>
</comment>
<reference evidence="1 2" key="1">
    <citation type="submission" date="2016-12" db="EMBL/GenBank/DDBJ databases">
        <title>The genomes of Aspergillus section Nigri reveals drivers in fungal speciation.</title>
        <authorList>
            <consortium name="DOE Joint Genome Institute"/>
            <person name="Vesth T.C."/>
            <person name="Nybo J."/>
            <person name="Theobald S."/>
            <person name="Brandl J."/>
            <person name="Frisvad J.C."/>
            <person name="Nielsen K.F."/>
            <person name="Lyhne E.K."/>
            <person name="Kogle M.E."/>
            <person name="Kuo A."/>
            <person name="Riley R."/>
            <person name="Clum A."/>
            <person name="Nolan M."/>
            <person name="Lipzen A."/>
            <person name="Salamov A."/>
            <person name="Henrissat B."/>
            <person name="Wiebenga A."/>
            <person name="De Vries R.P."/>
            <person name="Grigoriev I.V."/>
            <person name="Mortensen U.H."/>
            <person name="Andersen M.R."/>
            <person name="Baker S.E."/>
        </authorList>
    </citation>
    <scope>NUCLEOTIDE SEQUENCE [LARGE SCALE GENOMIC DNA]</scope>
    <source>
        <strain evidence="1 2">IBT 23096</strain>
    </source>
</reference>
<dbReference type="Proteomes" id="UP000234275">
    <property type="component" value="Unassembled WGS sequence"/>
</dbReference>
<accession>A0A2I2GI54</accession>
<evidence type="ECO:0000313" key="1">
    <source>
        <dbReference type="EMBL" id="PLB52559.1"/>
    </source>
</evidence>
<evidence type="ECO:0000313" key="2">
    <source>
        <dbReference type="Proteomes" id="UP000234275"/>
    </source>
</evidence>
<dbReference type="RefSeq" id="XP_024707861.1">
    <property type="nucleotide sequence ID" value="XM_024845448.1"/>
</dbReference>
<name>A0A2I2GI54_9EURO</name>
<dbReference type="OrthoDB" id="6770063at2759"/>
<dbReference type="GeneID" id="36553147"/>
<dbReference type="EMBL" id="MSFO01000002">
    <property type="protein sequence ID" value="PLB52559.1"/>
    <property type="molecule type" value="Genomic_DNA"/>
</dbReference>
<keyword evidence="2" id="KW-1185">Reference proteome</keyword>